<keyword evidence="6" id="KW-0479">Metal-binding</keyword>
<dbReference type="GO" id="GO:0002949">
    <property type="term" value="P:tRNA threonylcarbamoyladenosine modification"/>
    <property type="evidence" value="ECO:0007669"/>
    <property type="project" value="InterPro"/>
</dbReference>
<evidence type="ECO:0000256" key="4">
    <source>
        <dbReference type="ARBA" id="ARBA00022490"/>
    </source>
</evidence>
<dbReference type="PANTHER" id="PTHR33540:SF2">
    <property type="entry name" value="TRNA THREONYLCARBAMOYLADENOSINE BIOSYNTHESIS PROTEIN TSAE"/>
    <property type="match status" value="1"/>
</dbReference>
<keyword evidence="4" id="KW-0963">Cytoplasm</keyword>
<evidence type="ECO:0000256" key="8">
    <source>
        <dbReference type="ARBA" id="ARBA00022840"/>
    </source>
</evidence>
<evidence type="ECO:0000256" key="1">
    <source>
        <dbReference type="ARBA" id="ARBA00004496"/>
    </source>
</evidence>
<protein>
    <recommendedName>
        <fullName evidence="3">tRNA threonylcarbamoyladenosine biosynthesis protein TsaE</fullName>
    </recommendedName>
    <alternativeName>
        <fullName evidence="10">t(6)A37 threonylcarbamoyladenosine biosynthesis protein TsaE</fullName>
    </alternativeName>
</protein>
<evidence type="ECO:0000256" key="5">
    <source>
        <dbReference type="ARBA" id="ARBA00022694"/>
    </source>
</evidence>
<accession>A0A926D4R7</accession>
<keyword evidence="8" id="KW-0067">ATP-binding</keyword>
<evidence type="ECO:0000256" key="3">
    <source>
        <dbReference type="ARBA" id="ARBA00019010"/>
    </source>
</evidence>
<evidence type="ECO:0000256" key="10">
    <source>
        <dbReference type="ARBA" id="ARBA00032441"/>
    </source>
</evidence>
<dbReference type="GO" id="GO:0005524">
    <property type="term" value="F:ATP binding"/>
    <property type="evidence" value="ECO:0007669"/>
    <property type="project" value="UniProtKB-KW"/>
</dbReference>
<keyword evidence="9" id="KW-0460">Magnesium</keyword>
<proteinExistence type="inferred from homology"/>
<dbReference type="PANTHER" id="PTHR33540">
    <property type="entry name" value="TRNA THREONYLCARBAMOYLADENOSINE BIOSYNTHESIS PROTEIN TSAE"/>
    <property type="match status" value="1"/>
</dbReference>
<gene>
    <name evidence="11" type="primary">tsaE</name>
    <name evidence="11" type="ORF">H8696_03360</name>
</gene>
<dbReference type="SUPFAM" id="SSF52540">
    <property type="entry name" value="P-loop containing nucleoside triphosphate hydrolases"/>
    <property type="match status" value="1"/>
</dbReference>
<dbReference type="GO" id="GO:0046872">
    <property type="term" value="F:metal ion binding"/>
    <property type="evidence" value="ECO:0007669"/>
    <property type="project" value="UniProtKB-KW"/>
</dbReference>
<evidence type="ECO:0000256" key="6">
    <source>
        <dbReference type="ARBA" id="ARBA00022723"/>
    </source>
</evidence>
<dbReference type="InterPro" id="IPR003442">
    <property type="entry name" value="T6A_TsaE"/>
</dbReference>
<dbReference type="NCBIfam" id="TIGR00150">
    <property type="entry name" value="T6A_YjeE"/>
    <property type="match status" value="1"/>
</dbReference>
<dbReference type="InterPro" id="IPR027417">
    <property type="entry name" value="P-loop_NTPase"/>
</dbReference>
<organism evidence="11 12">
    <name type="scientific">Gehongia tenuis</name>
    <dbReference type="NCBI Taxonomy" id="2763655"/>
    <lineage>
        <taxon>Bacteria</taxon>
        <taxon>Bacillati</taxon>
        <taxon>Bacillota</taxon>
        <taxon>Clostridia</taxon>
        <taxon>Christensenellales</taxon>
        <taxon>Christensenellaceae</taxon>
        <taxon>Gehongia</taxon>
    </lineage>
</organism>
<evidence type="ECO:0000256" key="9">
    <source>
        <dbReference type="ARBA" id="ARBA00022842"/>
    </source>
</evidence>
<dbReference type="Pfam" id="PF02367">
    <property type="entry name" value="TsaE"/>
    <property type="match status" value="1"/>
</dbReference>
<dbReference type="EMBL" id="JACRSR010000001">
    <property type="protein sequence ID" value="MBC8530879.1"/>
    <property type="molecule type" value="Genomic_DNA"/>
</dbReference>
<dbReference type="RefSeq" id="WP_249314924.1">
    <property type="nucleotide sequence ID" value="NZ_JACRSR010000001.1"/>
</dbReference>
<comment type="caution">
    <text evidence="11">The sequence shown here is derived from an EMBL/GenBank/DDBJ whole genome shotgun (WGS) entry which is preliminary data.</text>
</comment>
<comment type="subcellular location">
    <subcellularLocation>
        <location evidence="1">Cytoplasm</location>
    </subcellularLocation>
</comment>
<evidence type="ECO:0000313" key="11">
    <source>
        <dbReference type="EMBL" id="MBC8530879.1"/>
    </source>
</evidence>
<evidence type="ECO:0000256" key="7">
    <source>
        <dbReference type="ARBA" id="ARBA00022741"/>
    </source>
</evidence>
<dbReference type="Gene3D" id="3.40.50.300">
    <property type="entry name" value="P-loop containing nucleotide triphosphate hydrolases"/>
    <property type="match status" value="1"/>
</dbReference>
<sequence length="153" mass="16962">MRFTLNCEGTETLGKILGESLPTGTFLALSGDLGGGKTTFTKALAQGLGFSGEVTSPTFNLLHIYEGGRAPLYHFDLYRIKNPEELMDIGFEEYVESDGITAAEWAEYAGEALPERRIELHFEKAGETERTVEILPVQCELGAELERRLMELQ</sequence>
<dbReference type="Proteomes" id="UP000623172">
    <property type="component" value="Unassembled WGS sequence"/>
</dbReference>
<evidence type="ECO:0000256" key="2">
    <source>
        <dbReference type="ARBA" id="ARBA00007599"/>
    </source>
</evidence>
<reference evidence="11" key="1">
    <citation type="submission" date="2020-08" db="EMBL/GenBank/DDBJ databases">
        <title>Genome public.</title>
        <authorList>
            <person name="Liu C."/>
            <person name="Sun Q."/>
        </authorList>
    </citation>
    <scope>NUCLEOTIDE SEQUENCE</scope>
    <source>
        <strain evidence="11">NSJ-53</strain>
    </source>
</reference>
<evidence type="ECO:0000313" key="12">
    <source>
        <dbReference type="Proteomes" id="UP000623172"/>
    </source>
</evidence>
<dbReference type="GO" id="GO:0005737">
    <property type="term" value="C:cytoplasm"/>
    <property type="evidence" value="ECO:0007669"/>
    <property type="project" value="UniProtKB-SubCell"/>
</dbReference>
<comment type="similarity">
    <text evidence="2">Belongs to the TsaE family.</text>
</comment>
<name>A0A926D4R7_9FIRM</name>
<keyword evidence="12" id="KW-1185">Reference proteome</keyword>
<dbReference type="AlphaFoldDB" id="A0A926D4R7"/>
<keyword evidence="7" id="KW-0547">Nucleotide-binding</keyword>
<keyword evidence="5" id="KW-0819">tRNA processing</keyword>